<dbReference type="AlphaFoldDB" id="A0A8H4BFP1"/>
<evidence type="ECO:0000256" key="1">
    <source>
        <dbReference type="SAM" id="MobiDB-lite"/>
    </source>
</evidence>
<comment type="caution">
    <text evidence="3">The sequence shown here is derived from an EMBL/GenBank/DDBJ whole genome shotgun (WGS) entry which is preliminary data.</text>
</comment>
<evidence type="ECO:0000313" key="4">
    <source>
        <dbReference type="Proteomes" id="UP000469890"/>
    </source>
</evidence>
<organism evidence="3 4">
    <name type="scientific">Mucor circinelloides f. lusitanicus</name>
    <name type="common">Mucor racemosus var. lusitanicus</name>
    <dbReference type="NCBI Taxonomy" id="29924"/>
    <lineage>
        <taxon>Eukaryota</taxon>
        <taxon>Fungi</taxon>
        <taxon>Fungi incertae sedis</taxon>
        <taxon>Mucoromycota</taxon>
        <taxon>Mucoromycotina</taxon>
        <taxon>Mucoromycetes</taxon>
        <taxon>Mucorales</taxon>
        <taxon>Mucorineae</taxon>
        <taxon>Mucoraceae</taxon>
        <taxon>Mucor</taxon>
    </lineage>
</organism>
<dbReference type="EMBL" id="JAAECE010000005">
    <property type="protein sequence ID" value="KAF1800546.1"/>
    <property type="molecule type" value="Genomic_DNA"/>
</dbReference>
<evidence type="ECO:0000256" key="2">
    <source>
        <dbReference type="SAM" id="SignalP"/>
    </source>
</evidence>
<reference evidence="3 4" key="1">
    <citation type="submission" date="2019-09" db="EMBL/GenBank/DDBJ databases">
        <authorList>
            <consortium name="DOE Joint Genome Institute"/>
            <person name="Mondo S.J."/>
            <person name="Navarro-Mendoza M.I."/>
            <person name="Perez-Arques C."/>
            <person name="Panchal S."/>
            <person name="Nicolas F.E."/>
            <person name="Ganguly P."/>
            <person name="Pangilinan J."/>
            <person name="Grigoriev I."/>
            <person name="Heitman J."/>
            <person name="Sanya K."/>
            <person name="Garre V."/>
        </authorList>
    </citation>
    <scope>NUCLEOTIDE SEQUENCE [LARGE SCALE GENOMIC DNA]</scope>
    <source>
        <strain evidence="3 4">MU402</strain>
    </source>
</reference>
<feature type="chain" id="PRO_5034092507" evidence="2">
    <location>
        <begin position="20"/>
        <end position="245"/>
    </location>
</feature>
<sequence length="245" mass="24562">MSISLSLSVCSLCLSPSLALISSHRKMKSTIAASFVLAASFQQLAFAQADEQQDVPAMPTLPAAVTDIYWWKTLLTGDEINNYLTGPATEAATAAATATATQETASDASATPTPSASEEISASASESAASVTESAIESAVSSAASEIASLSSAVSETLSSIASEASVTPSSIAAWSSSASVYYSSATGVPIVSVSSTSPRPSGAIIPPSTTSNPVSTSIGSHVIADMSKMILSVTVAAILGNMLN</sequence>
<proteinExistence type="predicted"/>
<feature type="region of interest" description="Disordered" evidence="1">
    <location>
        <begin position="94"/>
        <end position="128"/>
    </location>
</feature>
<name>A0A8H4BFP1_MUCCL</name>
<gene>
    <name evidence="3" type="ORF">FB192DRAFT_1381244</name>
</gene>
<accession>A0A8H4BFP1</accession>
<evidence type="ECO:0000313" key="3">
    <source>
        <dbReference type="EMBL" id="KAF1800546.1"/>
    </source>
</evidence>
<keyword evidence="2" id="KW-0732">Signal</keyword>
<dbReference type="Proteomes" id="UP000469890">
    <property type="component" value="Unassembled WGS sequence"/>
</dbReference>
<protein>
    <submittedName>
        <fullName evidence="3">Uncharacterized protein</fullName>
    </submittedName>
</protein>
<feature type="signal peptide" evidence="2">
    <location>
        <begin position="1"/>
        <end position="19"/>
    </location>
</feature>